<comment type="similarity">
    <text evidence="1">Belongs to the ROK (NagC/XylR) family.</text>
</comment>
<dbReference type="InterPro" id="IPR036390">
    <property type="entry name" value="WH_DNA-bd_sf"/>
</dbReference>
<dbReference type="InterPro" id="IPR000600">
    <property type="entry name" value="ROK"/>
</dbReference>
<dbReference type="AlphaFoldDB" id="A0A1H1MJG5"/>
<dbReference type="Proteomes" id="UP000198983">
    <property type="component" value="Chromosome I"/>
</dbReference>
<dbReference type="STRING" id="117157.SAMN04489717_0856"/>
<dbReference type="OrthoDB" id="3523179at2"/>
<dbReference type="CDD" id="cd23763">
    <property type="entry name" value="ASKHA_ATPase_ROK"/>
    <property type="match status" value="1"/>
</dbReference>
<sequence length="392" mass="41472">MAAARGNSADGGDLSRLRQLNERAVLAAVRAAGELRVAQIVERSGLGRTAVEDVLASLVARRWLVEERPAVRGRGRPARSYRFRAEAGYVVGLDIGAYSIRAVLADLGGRVLATEHRRVSPDTRRTARLAAADRTVADCARGAGVAASRIWAVGAGTTGLVDSQGVVVRVNAIPDWAGVDLAAHFRRAARLVVVDNDSQLAALAEHRRGVATDVSDLVLLHAGRRTGLALVLDGTLRRGFHGAAADLSTLPTLHWEPAIEYLHRCRAVPPDVPLADRAERAFAAAREGRRTALTAVRRYAREMAVAAATAVGVVDPQLVVLGGAFSQASDVLLEPLTEELTRLFPQGPEVRASTLGPECVALGSVCLALDALDERLLATARGALPVLAVRSI</sequence>
<evidence type="ECO:0000313" key="3">
    <source>
        <dbReference type="Proteomes" id="UP000198983"/>
    </source>
</evidence>
<name>A0A1H1MJG5_9ACTN</name>
<dbReference type="PANTHER" id="PTHR18964:SF149">
    <property type="entry name" value="BIFUNCTIONAL UDP-N-ACETYLGLUCOSAMINE 2-EPIMERASE_N-ACETYLMANNOSAMINE KINASE"/>
    <property type="match status" value="1"/>
</dbReference>
<dbReference type="Pfam" id="PF00480">
    <property type="entry name" value="ROK"/>
    <property type="match status" value="2"/>
</dbReference>
<keyword evidence="2" id="KW-0418">Kinase</keyword>
<organism evidence="2 3">
    <name type="scientific">Actinopolymorpha singaporensis</name>
    <dbReference type="NCBI Taxonomy" id="117157"/>
    <lineage>
        <taxon>Bacteria</taxon>
        <taxon>Bacillati</taxon>
        <taxon>Actinomycetota</taxon>
        <taxon>Actinomycetes</taxon>
        <taxon>Propionibacteriales</taxon>
        <taxon>Actinopolymorphaceae</taxon>
        <taxon>Actinopolymorpha</taxon>
    </lineage>
</organism>
<keyword evidence="3" id="KW-1185">Reference proteome</keyword>
<evidence type="ECO:0000313" key="2">
    <source>
        <dbReference type="EMBL" id="SDR86994.1"/>
    </source>
</evidence>
<dbReference type="InterPro" id="IPR036388">
    <property type="entry name" value="WH-like_DNA-bd_sf"/>
</dbReference>
<dbReference type="Gene3D" id="3.30.420.40">
    <property type="match status" value="2"/>
</dbReference>
<dbReference type="InterPro" id="IPR043129">
    <property type="entry name" value="ATPase_NBD"/>
</dbReference>
<protein>
    <submittedName>
        <fullName evidence="2">Sugar kinase of the NBD/HSP70 family, may contain an N-terminal HTH domain</fullName>
    </submittedName>
</protein>
<dbReference type="SUPFAM" id="SSF53067">
    <property type="entry name" value="Actin-like ATPase domain"/>
    <property type="match status" value="1"/>
</dbReference>
<keyword evidence="2" id="KW-0808">Transferase</keyword>
<dbReference type="RefSeq" id="WP_092650725.1">
    <property type="nucleotide sequence ID" value="NZ_LT629732.1"/>
</dbReference>
<evidence type="ECO:0000256" key="1">
    <source>
        <dbReference type="ARBA" id="ARBA00006479"/>
    </source>
</evidence>
<dbReference type="EMBL" id="LT629732">
    <property type="protein sequence ID" value="SDR86994.1"/>
    <property type="molecule type" value="Genomic_DNA"/>
</dbReference>
<dbReference type="Gene3D" id="1.10.10.10">
    <property type="entry name" value="Winged helix-like DNA-binding domain superfamily/Winged helix DNA-binding domain"/>
    <property type="match status" value="1"/>
</dbReference>
<proteinExistence type="inferred from homology"/>
<dbReference type="PANTHER" id="PTHR18964">
    <property type="entry name" value="ROK (REPRESSOR, ORF, KINASE) FAMILY"/>
    <property type="match status" value="1"/>
</dbReference>
<reference evidence="2 3" key="1">
    <citation type="submission" date="2016-10" db="EMBL/GenBank/DDBJ databases">
        <authorList>
            <person name="de Groot N.N."/>
        </authorList>
    </citation>
    <scope>NUCLEOTIDE SEQUENCE [LARGE SCALE GENOMIC DNA]</scope>
    <source>
        <strain evidence="2 3">DSM 22024</strain>
    </source>
</reference>
<dbReference type="SUPFAM" id="SSF46785">
    <property type="entry name" value="Winged helix' DNA-binding domain"/>
    <property type="match status" value="1"/>
</dbReference>
<dbReference type="GO" id="GO:0016301">
    <property type="term" value="F:kinase activity"/>
    <property type="evidence" value="ECO:0007669"/>
    <property type="project" value="UniProtKB-KW"/>
</dbReference>
<gene>
    <name evidence="2" type="ORF">SAMN04489717_0856</name>
</gene>
<accession>A0A1H1MJG5</accession>